<keyword evidence="4" id="KW-0456">Lyase</keyword>
<dbReference type="GO" id="GO:0019346">
    <property type="term" value="P:transsulfuration"/>
    <property type="evidence" value="ECO:0007669"/>
    <property type="project" value="InterPro"/>
</dbReference>
<keyword evidence="3 5" id="KW-0663">Pyridoxal phosphate</keyword>
<dbReference type="PANTHER" id="PTHR11808:SF50">
    <property type="entry name" value="CYSTATHIONINE BETA-LYASE"/>
    <property type="match status" value="1"/>
</dbReference>
<evidence type="ECO:0000256" key="1">
    <source>
        <dbReference type="ARBA" id="ARBA00001933"/>
    </source>
</evidence>
<dbReference type="Proteomes" id="UP001293593">
    <property type="component" value="Unassembled WGS sequence"/>
</dbReference>
<comment type="cofactor">
    <cofactor evidence="1 6">
        <name>pyridoxal 5'-phosphate</name>
        <dbReference type="ChEBI" id="CHEBI:597326"/>
    </cofactor>
</comment>
<dbReference type="InterPro" id="IPR000277">
    <property type="entry name" value="Cys/Met-Metab_PyrdxlP-dep_enz"/>
</dbReference>
<protein>
    <recommendedName>
        <fullName evidence="9">Cystathionine beta-lyase</fullName>
    </recommendedName>
</protein>
<keyword evidence="8" id="KW-1185">Reference proteome</keyword>
<dbReference type="SUPFAM" id="SSF53383">
    <property type="entry name" value="PLP-dependent transferases"/>
    <property type="match status" value="1"/>
</dbReference>
<evidence type="ECO:0000313" key="8">
    <source>
        <dbReference type="Proteomes" id="UP001293593"/>
    </source>
</evidence>
<dbReference type="CDD" id="cd00614">
    <property type="entry name" value="CGS_like"/>
    <property type="match status" value="1"/>
</dbReference>
<evidence type="ECO:0000256" key="6">
    <source>
        <dbReference type="RuleBase" id="RU362118"/>
    </source>
</evidence>
<dbReference type="InterPro" id="IPR015421">
    <property type="entry name" value="PyrdxlP-dep_Trfase_major"/>
</dbReference>
<evidence type="ECO:0000256" key="3">
    <source>
        <dbReference type="ARBA" id="ARBA00022898"/>
    </source>
</evidence>
<gene>
    <name evidence="7" type="ORF">QN277_026288</name>
</gene>
<dbReference type="FunFam" id="3.40.640.10:FF:000046">
    <property type="entry name" value="Cystathionine gamma-lyase"/>
    <property type="match status" value="1"/>
</dbReference>
<dbReference type="Gene3D" id="3.40.640.10">
    <property type="entry name" value="Type I PLP-dependent aspartate aminotransferase-like (Major domain)"/>
    <property type="match status" value="1"/>
</dbReference>
<dbReference type="GO" id="GO:0030170">
    <property type="term" value="F:pyridoxal phosphate binding"/>
    <property type="evidence" value="ECO:0007669"/>
    <property type="project" value="InterPro"/>
</dbReference>
<dbReference type="GO" id="GO:0047804">
    <property type="term" value="F:cysteine-S-conjugate beta-lyase activity"/>
    <property type="evidence" value="ECO:0007669"/>
    <property type="project" value="UniProtKB-ARBA"/>
</dbReference>
<evidence type="ECO:0000256" key="5">
    <source>
        <dbReference type="PIRSR" id="PIRSR001434-2"/>
    </source>
</evidence>
<evidence type="ECO:0000256" key="4">
    <source>
        <dbReference type="ARBA" id="ARBA00023239"/>
    </source>
</evidence>
<dbReference type="Gene3D" id="3.90.1150.10">
    <property type="entry name" value="Aspartate Aminotransferase, domain 1"/>
    <property type="match status" value="1"/>
</dbReference>
<reference evidence="7" key="1">
    <citation type="submission" date="2023-10" db="EMBL/GenBank/DDBJ databases">
        <title>Chromosome-level genome of the transformable northern wattle, Acacia crassicarpa.</title>
        <authorList>
            <person name="Massaro I."/>
            <person name="Sinha N.R."/>
            <person name="Poethig S."/>
            <person name="Leichty A.R."/>
        </authorList>
    </citation>
    <scope>NUCLEOTIDE SEQUENCE</scope>
    <source>
        <strain evidence="7">Acra3RX</strain>
        <tissue evidence="7">Leaf</tissue>
    </source>
</reference>
<dbReference type="PIRSF" id="PIRSF001434">
    <property type="entry name" value="CGS"/>
    <property type="match status" value="1"/>
</dbReference>
<proteinExistence type="inferred from homology"/>
<dbReference type="PANTHER" id="PTHR11808">
    <property type="entry name" value="TRANS-SULFURATION ENZYME FAMILY MEMBER"/>
    <property type="match status" value="1"/>
</dbReference>
<evidence type="ECO:0000313" key="7">
    <source>
        <dbReference type="EMBL" id="KAK4265205.1"/>
    </source>
</evidence>
<dbReference type="InterPro" id="IPR015422">
    <property type="entry name" value="PyrdxlP-dep_Trfase_small"/>
</dbReference>
<evidence type="ECO:0000256" key="2">
    <source>
        <dbReference type="ARBA" id="ARBA00009077"/>
    </source>
</evidence>
<dbReference type="Pfam" id="PF01053">
    <property type="entry name" value="Cys_Met_Meta_PP"/>
    <property type="match status" value="1"/>
</dbReference>
<feature type="modified residue" description="N6-(pyridoxal phosphate)lysine" evidence="5">
    <location>
        <position position="263"/>
    </location>
</feature>
<dbReference type="InterPro" id="IPR015424">
    <property type="entry name" value="PyrdxlP-dep_Trfase"/>
</dbReference>
<evidence type="ECO:0008006" key="9">
    <source>
        <dbReference type="Google" id="ProtNLM"/>
    </source>
</evidence>
<dbReference type="GO" id="GO:0005737">
    <property type="term" value="C:cytoplasm"/>
    <property type="evidence" value="ECO:0007669"/>
    <property type="project" value="TreeGrafter"/>
</dbReference>
<dbReference type="AlphaFoldDB" id="A0AAE1K6E5"/>
<organism evidence="7 8">
    <name type="scientific">Acacia crassicarpa</name>
    <name type="common">northern wattle</name>
    <dbReference type="NCBI Taxonomy" id="499986"/>
    <lineage>
        <taxon>Eukaryota</taxon>
        <taxon>Viridiplantae</taxon>
        <taxon>Streptophyta</taxon>
        <taxon>Embryophyta</taxon>
        <taxon>Tracheophyta</taxon>
        <taxon>Spermatophyta</taxon>
        <taxon>Magnoliopsida</taxon>
        <taxon>eudicotyledons</taxon>
        <taxon>Gunneridae</taxon>
        <taxon>Pentapetalae</taxon>
        <taxon>rosids</taxon>
        <taxon>fabids</taxon>
        <taxon>Fabales</taxon>
        <taxon>Fabaceae</taxon>
        <taxon>Caesalpinioideae</taxon>
        <taxon>mimosoid clade</taxon>
        <taxon>Acacieae</taxon>
        <taxon>Acacia</taxon>
    </lineage>
</organism>
<comment type="caution">
    <text evidence="7">The sequence shown here is derived from an EMBL/GenBank/DDBJ whole genome shotgun (WGS) entry which is preliminary data.</text>
</comment>
<sequence>MASSSTFFNPLVTAVSSNPRPKVTRAGKCFTVKCAVQTAEQMAQTKPMIFTESNGAQPIAKDAAEDFYSRMSTELVSYHADWDTWQATSTPIYQTVTFKMSDPIESNRFSYSRNSNPTREGLEVLLAKIENAKYAHCFNTGMCSLTAVFELVNPGDEILTVEDIYGGSYNFIQNLMARKEGIVVKRVDTTNLKNVIDNMTKKTKLIWLETPSNPQLKISDIKAIAEIAHAFGAILFIDNSIMSPVLNQPLDLGADIVMHSCTKFIGATSSVMGGFLATNREDLGDFIQEFKKSTGTSLGPMDSWVCLEGIKTMALRVQEKQKNAIKVAEFLANHPKVKKVNYPGLPCNAGYELHQKQARGPGTIISFTTDSVPLSTQVCKETKYFGLTLGFGGVESALGLPWYTSHSEMPDSEKERVGITKDLVRLSVGIENVDQLIEDLDQALAKDPLAALY</sequence>
<comment type="similarity">
    <text evidence="2 6">Belongs to the trans-sulfuration enzymes family.</text>
</comment>
<dbReference type="EMBL" id="JAWXYG010000008">
    <property type="protein sequence ID" value="KAK4265205.1"/>
    <property type="molecule type" value="Genomic_DNA"/>
</dbReference>
<accession>A0AAE1K6E5</accession>
<name>A0AAE1K6E5_9FABA</name>